<dbReference type="SMART" id="SM00560">
    <property type="entry name" value="LamGL"/>
    <property type="match status" value="1"/>
</dbReference>
<feature type="domain" description="Laminin G" evidence="8">
    <location>
        <begin position="494"/>
        <end position="627"/>
    </location>
</feature>
<dbReference type="SUPFAM" id="SSF50939">
    <property type="entry name" value="Sialidases"/>
    <property type="match status" value="1"/>
</dbReference>
<dbReference type="Pfam" id="PF13385">
    <property type="entry name" value="Laminin_G_3"/>
    <property type="match status" value="1"/>
</dbReference>
<comment type="catalytic activity">
    <reaction evidence="1">
        <text>Hydrolysis of alpha-(2-&gt;3)-, alpha-(2-&gt;6)-, alpha-(2-&gt;8)- glycosidic linkages of terminal sialic acid residues in oligosaccharides, glycoproteins, glycolipids, colominic acid and synthetic substrates.</text>
        <dbReference type="EC" id="3.2.1.18"/>
    </reaction>
</comment>
<evidence type="ECO:0000256" key="2">
    <source>
        <dbReference type="ARBA" id="ARBA00009348"/>
    </source>
</evidence>
<dbReference type="CDD" id="cd00110">
    <property type="entry name" value="LamG"/>
    <property type="match status" value="1"/>
</dbReference>
<feature type="domain" description="LamG-like jellyroll fold" evidence="9">
    <location>
        <begin position="498"/>
        <end position="632"/>
    </location>
</feature>
<dbReference type="EC" id="3.2.1.18" evidence="3"/>
<feature type="signal peptide" evidence="7">
    <location>
        <begin position="1"/>
        <end position="31"/>
    </location>
</feature>
<keyword evidence="4 7" id="KW-0732">Signal</keyword>
<dbReference type="EMBL" id="VCKY01000102">
    <property type="protein sequence ID" value="TMR15302.1"/>
    <property type="molecule type" value="Genomic_DNA"/>
</dbReference>
<dbReference type="GO" id="GO:0004308">
    <property type="term" value="F:exo-alpha-sialidase activity"/>
    <property type="evidence" value="ECO:0007669"/>
    <property type="project" value="UniProtKB-EC"/>
</dbReference>
<comment type="similarity">
    <text evidence="2">Belongs to the glycosyl hydrolase 33 family.</text>
</comment>
<dbReference type="InterPro" id="IPR036278">
    <property type="entry name" value="Sialidase_sf"/>
</dbReference>
<evidence type="ECO:0000256" key="6">
    <source>
        <dbReference type="SAM" id="MobiDB-lite"/>
    </source>
</evidence>
<feature type="region of interest" description="Disordered" evidence="6">
    <location>
        <begin position="102"/>
        <end position="127"/>
    </location>
</feature>
<dbReference type="Gene3D" id="2.120.10.10">
    <property type="match status" value="1"/>
</dbReference>
<dbReference type="Gene3D" id="2.60.120.200">
    <property type="match status" value="1"/>
</dbReference>
<sequence length="669" mass="71561">MIVHRKPKYRAVLIAFGVSMAAALTPVQAAAADLAAATVDPFESKTTVLFSSPNVPSGCYRIPSIVRAVDGSLLAFAEHRFHTCADKSNIETVVRRLPPGASEWQPEQTVVRGEPGDPVAPATRGNPGPVVYRQLPGAPAVDAPDGRIVLLGTHNPVDPTKPGTNHRTAPRTPYVLHSDDNGLTWAAPRPLPELDDPSWSHYATGPVHAIQLTRGAHAGRLIAGVNYNSGEGAGAMLVYSDDAGVTWHRGANAFYGIDRQLIPQELSLVELVNGDIMVWARQNWTGGTPEEEADPNVRPHRAVAISKDGGATYHSDFTLRPGFEAPHIQSSSLRLVATDEGDAYNRILTMAPSVNTEPRIRPTIRSSFDEGLSWQSVDTPLDSTDEGVQVYGTNDRSATVEECACYGGYADMVKLPGGDVGLLYERGATDYRSEIAFVRLDDRDLHTPSTTPDVPGGSALVFDGVTTTAGRYGRAFSFDGERGRAQLPFRTTPVLGAGDFTVSTWIKYGDTSKDQALVWAYGLNGEPAVQLSAEPGDNRIRGTVTTATGSAGVTSEGAYADGAWHHVVLRRQADTVALFVDGAQVSAASGAAGSVSGDDPTPIYLGQRLDGADRFHGSMDEFRVYDRALSNTEMSWLRTTNTNRIRGLTAHLPMNALVPAGRSESGDVR</sequence>
<dbReference type="InterPro" id="IPR001791">
    <property type="entry name" value="Laminin_G"/>
</dbReference>
<name>A0A5S4FBU7_9ACTN</name>
<evidence type="ECO:0000256" key="3">
    <source>
        <dbReference type="ARBA" id="ARBA00012733"/>
    </source>
</evidence>
<dbReference type="InterPro" id="IPR011040">
    <property type="entry name" value="Sialidase"/>
</dbReference>
<evidence type="ECO:0000259" key="8">
    <source>
        <dbReference type="SMART" id="SM00282"/>
    </source>
</evidence>
<evidence type="ECO:0000259" key="9">
    <source>
        <dbReference type="SMART" id="SM00560"/>
    </source>
</evidence>
<dbReference type="OrthoDB" id="7294637at2"/>
<evidence type="ECO:0000313" key="10">
    <source>
        <dbReference type="EMBL" id="TMR15302.1"/>
    </source>
</evidence>
<comment type="caution">
    <text evidence="10">The sequence shown here is derived from an EMBL/GenBank/DDBJ whole genome shotgun (WGS) entry which is preliminary data.</text>
</comment>
<dbReference type="GO" id="GO:0016020">
    <property type="term" value="C:membrane"/>
    <property type="evidence" value="ECO:0007669"/>
    <property type="project" value="TreeGrafter"/>
</dbReference>
<feature type="region of interest" description="Disordered" evidence="6">
    <location>
        <begin position="154"/>
        <end position="180"/>
    </location>
</feature>
<dbReference type="SUPFAM" id="SSF49899">
    <property type="entry name" value="Concanavalin A-like lectins/glucanases"/>
    <property type="match status" value="1"/>
</dbReference>
<dbReference type="GO" id="GO:0009313">
    <property type="term" value="P:oligosaccharide catabolic process"/>
    <property type="evidence" value="ECO:0007669"/>
    <property type="project" value="TreeGrafter"/>
</dbReference>
<dbReference type="InterPro" id="IPR006558">
    <property type="entry name" value="LamG-like"/>
</dbReference>
<dbReference type="GO" id="GO:0005737">
    <property type="term" value="C:cytoplasm"/>
    <property type="evidence" value="ECO:0007669"/>
    <property type="project" value="TreeGrafter"/>
</dbReference>
<dbReference type="RefSeq" id="WP_138669060.1">
    <property type="nucleotide sequence ID" value="NZ_VCKY01000102.1"/>
</dbReference>
<keyword evidence="11" id="KW-1185">Reference proteome</keyword>
<dbReference type="Pfam" id="PF13088">
    <property type="entry name" value="BNR_2"/>
    <property type="match status" value="1"/>
</dbReference>
<dbReference type="AlphaFoldDB" id="A0A5S4FBU7"/>
<dbReference type="InterPro" id="IPR013320">
    <property type="entry name" value="ConA-like_dom_sf"/>
</dbReference>
<reference evidence="10 11" key="1">
    <citation type="submission" date="2019-05" db="EMBL/GenBank/DDBJ databases">
        <title>Draft genome sequence of Nonomuraea turkmeniaca DSM 43926.</title>
        <authorList>
            <person name="Saricaoglu S."/>
            <person name="Isik K."/>
        </authorList>
    </citation>
    <scope>NUCLEOTIDE SEQUENCE [LARGE SCALE GENOMIC DNA]</scope>
    <source>
        <strain evidence="10 11">DSM 43926</strain>
    </source>
</reference>
<gene>
    <name evidence="10" type="ORF">ETD86_27560</name>
</gene>
<accession>A0A5S4FBU7</accession>
<dbReference type="GO" id="GO:0006689">
    <property type="term" value="P:ganglioside catabolic process"/>
    <property type="evidence" value="ECO:0007669"/>
    <property type="project" value="TreeGrafter"/>
</dbReference>
<dbReference type="CDD" id="cd15482">
    <property type="entry name" value="Sialidase_non-viral"/>
    <property type="match status" value="1"/>
</dbReference>
<feature type="chain" id="PRO_5024374020" description="exo-alpha-sialidase" evidence="7">
    <location>
        <begin position="32"/>
        <end position="669"/>
    </location>
</feature>
<dbReference type="SMART" id="SM00282">
    <property type="entry name" value="LamG"/>
    <property type="match status" value="1"/>
</dbReference>
<evidence type="ECO:0000256" key="1">
    <source>
        <dbReference type="ARBA" id="ARBA00000427"/>
    </source>
</evidence>
<proteinExistence type="inferred from homology"/>
<dbReference type="PANTHER" id="PTHR10628:SF30">
    <property type="entry name" value="EXO-ALPHA-SIALIDASE"/>
    <property type="match status" value="1"/>
</dbReference>
<evidence type="ECO:0000313" key="11">
    <source>
        <dbReference type="Proteomes" id="UP000309128"/>
    </source>
</evidence>
<evidence type="ECO:0000256" key="4">
    <source>
        <dbReference type="ARBA" id="ARBA00022729"/>
    </source>
</evidence>
<evidence type="ECO:0000256" key="5">
    <source>
        <dbReference type="ARBA" id="ARBA00023157"/>
    </source>
</evidence>
<dbReference type="InterPro" id="IPR026856">
    <property type="entry name" value="Sialidase_fam"/>
</dbReference>
<protein>
    <recommendedName>
        <fullName evidence="3">exo-alpha-sialidase</fullName>
        <ecNumber evidence="3">3.2.1.18</ecNumber>
    </recommendedName>
</protein>
<dbReference type="PANTHER" id="PTHR10628">
    <property type="entry name" value="SIALIDASE"/>
    <property type="match status" value="1"/>
</dbReference>
<dbReference type="Proteomes" id="UP000309128">
    <property type="component" value="Unassembled WGS sequence"/>
</dbReference>
<organism evidence="10 11">
    <name type="scientific">Nonomuraea turkmeniaca</name>
    <dbReference type="NCBI Taxonomy" id="103838"/>
    <lineage>
        <taxon>Bacteria</taxon>
        <taxon>Bacillati</taxon>
        <taxon>Actinomycetota</taxon>
        <taxon>Actinomycetes</taxon>
        <taxon>Streptosporangiales</taxon>
        <taxon>Streptosporangiaceae</taxon>
        <taxon>Nonomuraea</taxon>
    </lineage>
</organism>
<evidence type="ECO:0000256" key="7">
    <source>
        <dbReference type="SAM" id="SignalP"/>
    </source>
</evidence>
<keyword evidence="5" id="KW-1015">Disulfide bond</keyword>